<feature type="region of interest" description="Disordered" evidence="1">
    <location>
        <begin position="1"/>
        <end position="67"/>
    </location>
</feature>
<protein>
    <submittedName>
        <fullName evidence="2">Uncharacterized protein</fullName>
    </submittedName>
</protein>
<keyword evidence="3" id="KW-1185">Reference proteome</keyword>
<name>A0A9P9GRZ0_FUSRE</name>
<dbReference type="RefSeq" id="XP_046047294.1">
    <property type="nucleotide sequence ID" value="XM_046200629.1"/>
</dbReference>
<evidence type="ECO:0000256" key="1">
    <source>
        <dbReference type="SAM" id="MobiDB-lite"/>
    </source>
</evidence>
<proteinExistence type="predicted"/>
<comment type="caution">
    <text evidence="2">The sequence shown here is derived from an EMBL/GenBank/DDBJ whole genome shotgun (WGS) entry which is preliminary data.</text>
</comment>
<gene>
    <name evidence="2" type="ORF">BKA55DRAFT_703859</name>
</gene>
<dbReference type="GeneID" id="70230583"/>
<evidence type="ECO:0000313" key="3">
    <source>
        <dbReference type="Proteomes" id="UP000720189"/>
    </source>
</evidence>
<feature type="compositionally biased region" description="Polar residues" evidence="1">
    <location>
        <begin position="49"/>
        <end position="65"/>
    </location>
</feature>
<reference evidence="2" key="1">
    <citation type="journal article" date="2021" name="Nat. Commun.">
        <title>Genetic determinants of endophytism in the Arabidopsis root mycobiome.</title>
        <authorList>
            <person name="Mesny F."/>
            <person name="Miyauchi S."/>
            <person name="Thiergart T."/>
            <person name="Pickel B."/>
            <person name="Atanasova L."/>
            <person name="Karlsson M."/>
            <person name="Huettel B."/>
            <person name="Barry K.W."/>
            <person name="Haridas S."/>
            <person name="Chen C."/>
            <person name="Bauer D."/>
            <person name="Andreopoulos W."/>
            <person name="Pangilinan J."/>
            <person name="LaButti K."/>
            <person name="Riley R."/>
            <person name="Lipzen A."/>
            <person name="Clum A."/>
            <person name="Drula E."/>
            <person name="Henrissat B."/>
            <person name="Kohler A."/>
            <person name="Grigoriev I.V."/>
            <person name="Martin F.M."/>
            <person name="Hacquard S."/>
        </authorList>
    </citation>
    <scope>NUCLEOTIDE SEQUENCE</scope>
    <source>
        <strain evidence="2">MPI-CAGE-AT-0023</strain>
    </source>
</reference>
<accession>A0A9P9GRZ0</accession>
<dbReference type="EMBL" id="JAGMUX010000011">
    <property type="protein sequence ID" value="KAH7244071.1"/>
    <property type="molecule type" value="Genomic_DNA"/>
</dbReference>
<organism evidence="2 3">
    <name type="scientific">Fusarium redolens</name>
    <dbReference type="NCBI Taxonomy" id="48865"/>
    <lineage>
        <taxon>Eukaryota</taxon>
        <taxon>Fungi</taxon>
        <taxon>Dikarya</taxon>
        <taxon>Ascomycota</taxon>
        <taxon>Pezizomycotina</taxon>
        <taxon>Sordariomycetes</taxon>
        <taxon>Hypocreomycetidae</taxon>
        <taxon>Hypocreales</taxon>
        <taxon>Nectriaceae</taxon>
        <taxon>Fusarium</taxon>
        <taxon>Fusarium redolens species complex</taxon>
    </lineage>
</organism>
<sequence length="200" mass="22273">MARKEKKREEIGTETGKGKKKKKQQRNGLSQSMAGGCVRRREYEVGVSVPSSNPDPASPGQSQRSGVPAFPLIAPVKYLISPLERLRFRSTILESDALDQTQTQTQRGLMESLDGLPFRWPRVLPQTSDKTLHTHTRPAVPRPGCAPCPVVLAGHVWLYLLVLRQTHTKPGTTDMTILWPSWRSPADTAPSDNPGFREVR</sequence>
<dbReference type="AlphaFoldDB" id="A0A9P9GRZ0"/>
<evidence type="ECO:0000313" key="2">
    <source>
        <dbReference type="EMBL" id="KAH7244071.1"/>
    </source>
</evidence>
<dbReference type="Proteomes" id="UP000720189">
    <property type="component" value="Unassembled WGS sequence"/>
</dbReference>